<accession>A0A557SWZ4</accession>
<dbReference type="AlphaFoldDB" id="A0A557SWZ4"/>
<dbReference type="Proteomes" id="UP000315289">
    <property type="component" value="Unassembled WGS sequence"/>
</dbReference>
<dbReference type="RefSeq" id="WP_186434075.1">
    <property type="nucleotide sequence ID" value="NZ_ML675580.1"/>
</dbReference>
<evidence type="ECO:0000313" key="2">
    <source>
        <dbReference type="Proteomes" id="UP000315289"/>
    </source>
</evidence>
<proteinExistence type="predicted"/>
<comment type="caution">
    <text evidence="1">The sequence shown here is derived from an EMBL/GenBank/DDBJ whole genome shotgun (WGS) entry which is preliminary data.</text>
</comment>
<dbReference type="OrthoDB" id="8915at2157"/>
<name>A0A557SWZ4_9ARCH</name>
<reference evidence="1 2" key="1">
    <citation type="journal article" date="2019" name="Front. Microbiol.">
        <title>Ammonia Oxidation by the Arctic Terrestrial Thaumarchaeote Candidatus Nitrosocosmicus arcticus Is Stimulated by Increasing Temperatures.</title>
        <authorList>
            <person name="Alves R.J.E."/>
            <person name="Kerou M."/>
            <person name="Zappe A."/>
            <person name="Bittner R."/>
            <person name="Abby S.S."/>
            <person name="Schmidt H.A."/>
            <person name="Pfeifer K."/>
            <person name="Schleper C."/>
        </authorList>
    </citation>
    <scope>NUCLEOTIDE SEQUENCE [LARGE SCALE GENOMIC DNA]</scope>
    <source>
        <strain evidence="1 2">Kfb</strain>
    </source>
</reference>
<sequence length="45" mass="5123">MKKCVGIGDIEIQNHDLEMRLGSILNSSFPNPDDVDKIIRLPRMI</sequence>
<protein>
    <submittedName>
        <fullName evidence="1">Uncharacterized protein</fullName>
    </submittedName>
</protein>
<dbReference type="EMBL" id="VOAH01000004">
    <property type="protein sequence ID" value="TVP41125.1"/>
    <property type="molecule type" value="Genomic_DNA"/>
</dbReference>
<organism evidence="1 2">
    <name type="scientific">Candidatus Nitrosocosmicus arcticus</name>
    <dbReference type="NCBI Taxonomy" id="2035267"/>
    <lineage>
        <taxon>Archaea</taxon>
        <taxon>Nitrososphaerota</taxon>
        <taxon>Nitrososphaeria</taxon>
        <taxon>Nitrososphaerales</taxon>
        <taxon>Nitrososphaeraceae</taxon>
        <taxon>Candidatus Nitrosocosmicus</taxon>
    </lineage>
</organism>
<gene>
    <name evidence="1" type="ORF">NARC_40087</name>
</gene>
<evidence type="ECO:0000313" key="1">
    <source>
        <dbReference type="EMBL" id="TVP41125.1"/>
    </source>
</evidence>
<keyword evidence="2" id="KW-1185">Reference proteome</keyword>